<protein>
    <submittedName>
        <fullName evidence="1">Uncharacterized protein</fullName>
    </submittedName>
</protein>
<evidence type="ECO:0000313" key="1">
    <source>
        <dbReference type="EMBL" id="UVI33809.1"/>
    </source>
</evidence>
<gene>
    <name evidence="1" type="ORF">L1F29_30500</name>
</gene>
<dbReference type="EMBL" id="CP091430">
    <property type="protein sequence ID" value="UVI33809.1"/>
    <property type="molecule type" value="Genomic_DNA"/>
</dbReference>
<accession>A0ABY5SJJ0</accession>
<name>A0ABY5SJJ0_9BACL</name>
<dbReference type="RefSeq" id="WP_258389862.1">
    <property type="nucleotide sequence ID" value="NZ_CP091430.1"/>
</dbReference>
<keyword evidence="2" id="KW-1185">Reference proteome</keyword>
<sequence>MIALTVTIVLALNHKKK</sequence>
<organism evidence="1 2">
    <name type="scientific">Paenibacillus spongiae</name>
    <dbReference type="NCBI Taxonomy" id="2909671"/>
    <lineage>
        <taxon>Bacteria</taxon>
        <taxon>Bacillati</taxon>
        <taxon>Bacillota</taxon>
        <taxon>Bacilli</taxon>
        <taxon>Bacillales</taxon>
        <taxon>Paenibacillaceae</taxon>
        <taxon>Paenibacillus</taxon>
    </lineage>
</organism>
<proteinExistence type="predicted"/>
<evidence type="ECO:0000313" key="2">
    <source>
        <dbReference type="Proteomes" id="UP001057877"/>
    </source>
</evidence>
<reference evidence="1" key="1">
    <citation type="submission" date="2022-01" db="EMBL/GenBank/DDBJ databases">
        <title>Paenibacillus spongiae sp. nov., isolated from marine sponge.</title>
        <authorList>
            <person name="Li Z."/>
            <person name="Zhang M."/>
        </authorList>
    </citation>
    <scope>NUCLEOTIDE SEQUENCE</scope>
    <source>
        <strain evidence="1">PHS-Z3</strain>
    </source>
</reference>
<dbReference type="Proteomes" id="UP001057877">
    <property type="component" value="Chromosome"/>
</dbReference>